<evidence type="ECO:0000313" key="2">
    <source>
        <dbReference type="EMBL" id="EPS68188.1"/>
    </source>
</evidence>
<comment type="caution">
    <text evidence="2">The sequence shown here is derived from an EMBL/GenBank/DDBJ whole genome shotgun (WGS) entry which is preliminary data.</text>
</comment>
<organism evidence="2 3">
    <name type="scientific">Genlisea aurea</name>
    <dbReference type="NCBI Taxonomy" id="192259"/>
    <lineage>
        <taxon>Eukaryota</taxon>
        <taxon>Viridiplantae</taxon>
        <taxon>Streptophyta</taxon>
        <taxon>Embryophyta</taxon>
        <taxon>Tracheophyta</taxon>
        <taxon>Spermatophyta</taxon>
        <taxon>Magnoliopsida</taxon>
        <taxon>eudicotyledons</taxon>
        <taxon>Gunneridae</taxon>
        <taxon>Pentapetalae</taxon>
        <taxon>asterids</taxon>
        <taxon>lamiids</taxon>
        <taxon>Lamiales</taxon>
        <taxon>Lentibulariaceae</taxon>
        <taxon>Genlisea</taxon>
    </lineage>
</organism>
<sequence>MLGFFGFETRWLSATLVDFYVNVFALSVWVAYKESNWISATVWIISIICLGR</sequence>
<dbReference type="InterPro" id="IPR009943">
    <property type="entry name" value="DUF1475"/>
</dbReference>
<keyword evidence="1" id="KW-0812">Transmembrane</keyword>
<keyword evidence="1" id="KW-1133">Transmembrane helix</keyword>
<dbReference type="PANTHER" id="PTHR36318:SF3">
    <property type="entry name" value="OS06G0581300 PROTEIN"/>
    <property type="match status" value="1"/>
</dbReference>
<dbReference type="EMBL" id="AUSU01002734">
    <property type="protein sequence ID" value="EPS68188.1"/>
    <property type="molecule type" value="Genomic_DNA"/>
</dbReference>
<keyword evidence="3" id="KW-1185">Reference proteome</keyword>
<dbReference type="Pfam" id="PF07343">
    <property type="entry name" value="DUF1475"/>
    <property type="match status" value="1"/>
</dbReference>
<reference evidence="2 3" key="1">
    <citation type="journal article" date="2013" name="BMC Genomics">
        <title>The miniature genome of a carnivorous plant Genlisea aurea contains a low number of genes and short non-coding sequences.</title>
        <authorList>
            <person name="Leushkin E.V."/>
            <person name="Sutormin R.A."/>
            <person name="Nabieva E.R."/>
            <person name="Penin A.A."/>
            <person name="Kondrashov A.S."/>
            <person name="Logacheva M.D."/>
        </authorList>
    </citation>
    <scope>NUCLEOTIDE SEQUENCE [LARGE SCALE GENOMIC DNA]</scope>
</reference>
<dbReference type="PANTHER" id="PTHR36318">
    <property type="entry name" value="OS06G0581300 PROTEIN"/>
    <property type="match status" value="1"/>
</dbReference>
<evidence type="ECO:0000313" key="3">
    <source>
        <dbReference type="Proteomes" id="UP000015453"/>
    </source>
</evidence>
<dbReference type="AlphaFoldDB" id="S8DY30"/>
<protein>
    <submittedName>
        <fullName evidence="2">Uncharacterized protein</fullName>
    </submittedName>
</protein>
<gene>
    <name evidence="2" type="ORF">M569_06583</name>
</gene>
<dbReference type="OrthoDB" id="889544at2759"/>
<accession>S8DY30</accession>
<proteinExistence type="predicted"/>
<keyword evidence="1" id="KW-0472">Membrane</keyword>
<feature type="transmembrane region" description="Helical" evidence="1">
    <location>
        <begin position="12"/>
        <end position="32"/>
    </location>
</feature>
<evidence type="ECO:0000256" key="1">
    <source>
        <dbReference type="SAM" id="Phobius"/>
    </source>
</evidence>
<dbReference type="Proteomes" id="UP000015453">
    <property type="component" value="Unassembled WGS sequence"/>
</dbReference>
<name>S8DY30_9LAMI</name>